<sequence>MNSATHQPRDINDFSWLVSDFATSTPGVADALIVSSDGLPLTTSGSLPNDTVDSLSAMTSGLISLGHNIAGQVDEERCDQIMLKFPAGHFLFMGIGSLAGLAVLVREGANLGVVAHRMTQLVESVGHVLTPQMRDDLRSLSVGRSMT</sequence>
<protein>
    <recommendedName>
        <fullName evidence="1">Roadblock/LAMTOR2 domain-containing protein</fullName>
    </recommendedName>
</protein>
<dbReference type="SMART" id="SM00960">
    <property type="entry name" value="Robl_LC7"/>
    <property type="match status" value="1"/>
</dbReference>
<dbReference type="InterPro" id="IPR053141">
    <property type="entry name" value="Mycobact_SerProt_Inhib_Rv3364c"/>
</dbReference>
<keyword evidence="3" id="KW-1185">Reference proteome</keyword>
<dbReference type="EMBL" id="JACHJT010000001">
    <property type="protein sequence ID" value="MBB4930286.1"/>
    <property type="molecule type" value="Genomic_DNA"/>
</dbReference>
<dbReference type="Pfam" id="PF03259">
    <property type="entry name" value="Robl_LC7"/>
    <property type="match status" value="1"/>
</dbReference>
<proteinExistence type="predicted"/>
<organism evidence="2 3">
    <name type="scientific">Lipingzhangella halophila</name>
    <dbReference type="NCBI Taxonomy" id="1783352"/>
    <lineage>
        <taxon>Bacteria</taxon>
        <taxon>Bacillati</taxon>
        <taxon>Actinomycetota</taxon>
        <taxon>Actinomycetes</taxon>
        <taxon>Streptosporangiales</taxon>
        <taxon>Nocardiopsidaceae</taxon>
        <taxon>Lipingzhangella</taxon>
    </lineage>
</organism>
<accession>A0A7W7W153</accession>
<evidence type="ECO:0000313" key="2">
    <source>
        <dbReference type="EMBL" id="MBB4930286.1"/>
    </source>
</evidence>
<dbReference type="PANTHER" id="PTHR36222">
    <property type="entry name" value="SERINE PROTEASE INHIBITOR RV3364C"/>
    <property type="match status" value="1"/>
</dbReference>
<evidence type="ECO:0000313" key="3">
    <source>
        <dbReference type="Proteomes" id="UP000523007"/>
    </source>
</evidence>
<comment type="caution">
    <text evidence="2">The sequence shown here is derived from an EMBL/GenBank/DDBJ whole genome shotgun (WGS) entry which is preliminary data.</text>
</comment>
<reference evidence="2 3" key="1">
    <citation type="submission" date="2020-08" db="EMBL/GenBank/DDBJ databases">
        <title>Sequencing the genomes of 1000 actinobacteria strains.</title>
        <authorList>
            <person name="Klenk H.-P."/>
        </authorList>
    </citation>
    <scope>NUCLEOTIDE SEQUENCE [LARGE SCALE GENOMIC DNA]</scope>
    <source>
        <strain evidence="2 3">DSM 102030</strain>
    </source>
</reference>
<dbReference type="InterPro" id="IPR004942">
    <property type="entry name" value="Roadblock/LAMTOR2_dom"/>
</dbReference>
<dbReference type="Gene3D" id="3.30.450.30">
    <property type="entry name" value="Dynein light chain 2a, cytoplasmic"/>
    <property type="match status" value="1"/>
</dbReference>
<dbReference type="AlphaFoldDB" id="A0A7W7W153"/>
<dbReference type="RefSeq" id="WP_184575377.1">
    <property type="nucleotide sequence ID" value="NZ_JACHJT010000001.1"/>
</dbReference>
<dbReference type="Proteomes" id="UP000523007">
    <property type="component" value="Unassembled WGS sequence"/>
</dbReference>
<feature type="domain" description="Roadblock/LAMTOR2" evidence="1">
    <location>
        <begin position="15"/>
        <end position="105"/>
    </location>
</feature>
<dbReference type="PANTHER" id="PTHR36222:SF1">
    <property type="entry name" value="SERINE PROTEASE INHIBITOR RV3364C"/>
    <property type="match status" value="1"/>
</dbReference>
<gene>
    <name evidence="2" type="ORF">F4561_001106</name>
</gene>
<evidence type="ECO:0000259" key="1">
    <source>
        <dbReference type="SMART" id="SM00960"/>
    </source>
</evidence>
<name>A0A7W7W153_9ACTN</name>
<dbReference type="SUPFAM" id="SSF103196">
    <property type="entry name" value="Roadblock/LC7 domain"/>
    <property type="match status" value="1"/>
</dbReference>